<feature type="transmembrane region" description="Helical" evidence="1">
    <location>
        <begin position="130"/>
        <end position="157"/>
    </location>
</feature>
<reference evidence="2 3" key="1">
    <citation type="submission" date="2017-05" db="EMBL/GenBank/DDBJ databases">
        <title>Biotechnological potential of actinobacteria isolated from South African environments.</title>
        <authorList>
            <person name="Le Roes-Hill M."/>
            <person name="Prins A."/>
            <person name="Durrell K.A."/>
        </authorList>
    </citation>
    <scope>NUCLEOTIDE SEQUENCE [LARGE SCALE GENOMIC DNA]</scope>
    <source>
        <strain evidence="2">BS2</strain>
    </source>
</reference>
<evidence type="ECO:0000313" key="2">
    <source>
        <dbReference type="EMBL" id="OUC75815.1"/>
    </source>
</evidence>
<keyword evidence="3" id="KW-1185">Reference proteome</keyword>
<feature type="transmembrane region" description="Helical" evidence="1">
    <location>
        <begin position="26"/>
        <end position="44"/>
    </location>
</feature>
<dbReference type="Proteomes" id="UP000194632">
    <property type="component" value="Unassembled WGS sequence"/>
</dbReference>
<dbReference type="EMBL" id="NGFO01000050">
    <property type="protein sequence ID" value="OUC75815.1"/>
    <property type="molecule type" value="Genomic_DNA"/>
</dbReference>
<dbReference type="AlphaFoldDB" id="A0A243Q3Y1"/>
<name>A0A243Q3Y1_9ACTN</name>
<sequence>MPGSLLSASRCRDPEPGTMKVTPRRVWQAAHVVATVAIPWAMAVYSRTAPNKTLIDSVHLVADYHTKAAVAAAALLVSSVLLRISGRSVAATVPFALLWACALALSILQVREYAGQQYVCPDSGFCIPDLGLFLTAVPFAVLVSAAVLASAAIHVVLARE</sequence>
<accession>A0A243Q3Y1</accession>
<gene>
    <name evidence="2" type="ORF">CA982_24855</name>
</gene>
<proteinExistence type="predicted"/>
<evidence type="ECO:0000256" key="1">
    <source>
        <dbReference type="SAM" id="Phobius"/>
    </source>
</evidence>
<evidence type="ECO:0000313" key="3">
    <source>
        <dbReference type="Proteomes" id="UP000194632"/>
    </source>
</evidence>
<protein>
    <submittedName>
        <fullName evidence="2">Uncharacterized protein</fullName>
    </submittedName>
</protein>
<keyword evidence="1" id="KW-1133">Transmembrane helix</keyword>
<keyword evidence="1" id="KW-0472">Membrane</keyword>
<comment type="caution">
    <text evidence="2">The sequence shown here is derived from an EMBL/GenBank/DDBJ whole genome shotgun (WGS) entry which is preliminary data.</text>
</comment>
<feature type="transmembrane region" description="Helical" evidence="1">
    <location>
        <begin position="89"/>
        <end position="110"/>
    </location>
</feature>
<keyword evidence="1" id="KW-0812">Transmembrane</keyword>
<organism evidence="2 3">
    <name type="scientific">Gordonia lacunae</name>
    <dbReference type="NCBI Taxonomy" id="417102"/>
    <lineage>
        <taxon>Bacteria</taxon>
        <taxon>Bacillati</taxon>
        <taxon>Actinomycetota</taxon>
        <taxon>Actinomycetes</taxon>
        <taxon>Mycobacteriales</taxon>
        <taxon>Gordoniaceae</taxon>
        <taxon>Gordonia</taxon>
    </lineage>
</organism>
<feature type="transmembrane region" description="Helical" evidence="1">
    <location>
        <begin position="64"/>
        <end position="82"/>
    </location>
</feature>
<dbReference type="STRING" id="417102.CA982_24855"/>